<dbReference type="Proteomes" id="UP001600888">
    <property type="component" value="Unassembled WGS sequence"/>
</dbReference>
<evidence type="ECO:0000313" key="2">
    <source>
        <dbReference type="Proteomes" id="UP001600888"/>
    </source>
</evidence>
<gene>
    <name evidence="1" type="ORF">FJTKL_14324</name>
</gene>
<protein>
    <submittedName>
        <fullName evidence="1">Uncharacterized protein</fullName>
    </submittedName>
</protein>
<organism evidence="1 2">
    <name type="scientific">Diaporthe vaccinii</name>
    <dbReference type="NCBI Taxonomy" id="105482"/>
    <lineage>
        <taxon>Eukaryota</taxon>
        <taxon>Fungi</taxon>
        <taxon>Dikarya</taxon>
        <taxon>Ascomycota</taxon>
        <taxon>Pezizomycotina</taxon>
        <taxon>Sordariomycetes</taxon>
        <taxon>Sordariomycetidae</taxon>
        <taxon>Diaporthales</taxon>
        <taxon>Diaporthaceae</taxon>
        <taxon>Diaporthe</taxon>
        <taxon>Diaporthe eres species complex</taxon>
    </lineage>
</organism>
<accession>A0ABR4E872</accession>
<comment type="caution">
    <text evidence="1">The sequence shown here is derived from an EMBL/GenBank/DDBJ whole genome shotgun (WGS) entry which is preliminary data.</text>
</comment>
<proteinExistence type="predicted"/>
<reference evidence="1 2" key="1">
    <citation type="submission" date="2024-03" db="EMBL/GenBank/DDBJ databases">
        <title>A high-quality draft genome sequence of Diaporthe vaccinii, a causative agent of upright dieback and viscid rot disease in cranberry plants.</title>
        <authorList>
            <person name="Sarrasin M."/>
            <person name="Lang B.F."/>
            <person name="Burger G."/>
        </authorList>
    </citation>
    <scope>NUCLEOTIDE SEQUENCE [LARGE SCALE GENOMIC DNA]</scope>
    <source>
        <strain evidence="1 2">IS7</strain>
    </source>
</reference>
<dbReference type="EMBL" id="JBAWTH010000085">
    <property type="protein sequence ID" value="KAL2278597.1"/>
    <property type="molecule type" value="Genomic_DNA"/>
</dbReference>
<name>A0ABR4E872_9PEZI</name>
<keyword evidence="2" id="KW-1185">Reference proteome</keyword>
<sequence length="71" mass="7667">MTVILPYQYLLAFLHVTNPPDHSSTDLVSYTDFLFHSVCPLPASQPRAGSTTCSSVVAYLSLPAAISWPLG</sequence>
<evidence type="ECO:0000313" key="1">
    <source>
        <dbReference type="EMBL" id="KAL2278597.1"/>
    </source>
</evidence>